<dbReference type="EMBL" id="VSSQ01077092">
    <property type="protein sequence ID" value="MPN27268.1"/>
    <property type="molecule type" value="Genomic_DNA"/>
</dbReference>
<proteinExistence type="predicted"/>
<dbReference type="PANTHER" id="PTHR43394:SF1">
    <property type="entry name" value="ATP-BINDING CASSETTE SUB-FAMILY B MEMBER 10, MITOCHONDRIAL"/>
    <property type="match status" value="1"/>
</dbReference>
<dbReference type="GO" id="GO:0005743">
    <property type="term" value="C:mitochondrial inner membrane"/>
    <property type="evidence" value="ECO:0007669"/>
    <property type="project" value="TreeGrafter"/>
</dbReference>
<dbReference type="InterPro" id="IPR027417">
    <property type="entry name" value="P-loop_NTPase"/>
</dbReference>
<keyword evidence="1" id="KW-0547">Nucleotide-binding</keyword>
<organism evidence="1">
    <name type="scientific">bioreactor metagenome</name>
    <dbReference type="NCBI Taxonomy" id="1076179"/>
    <lineage>
        <taxon>unclassified sequences</taxon>
        <taxon>metagenomes</taxon>
        <taxon>ecological metagenomes</taxon>
    </lineage>
</organism>
<sequence>MTIARAVLSDPKILILDEATSSVDTRTELHIQHAMERLMEGRTSFVIAHRLSTIRDSDVILVMRDGDIVEVGNHNDLLARGGFYADLYQSQFEPEEIA</sequence>
<dbReference type="GO" id="GO:0090374">
    <property type="term" value="P:oligopeptide export from mitochondrion"/>
    <property type="evidence" value="ECO:0007669"/>
    <property type="project" value="TreeGrafter"/>
</dbReference>
<dbReference type="Gene3D" id="3.40.50.300">
    <property type="entry name" value="P-loop containing nucleotide triphosphate hydrolases"/>
    <property type="match status" value="1"/>
</dbReference>
<dbReference type="GO" id="GO:0005524">
    <property type="term" value="F:ATP binding"/>
    <property type="evidence" value="ECO:0007669"/>
    <property type="project" value="UniProtKB-KW"/>
</dbReference>
<dbReference type="InterPro" id="IPR039421">
    <property type="entry name" value="Type_1_exporter"/>
</dbReference>
<dbReference type="AlphaFoldDB" id="A0A645GK16"/>
<accession>A0A645GK16</accession>
<dbReference type="SUPFAM" id="SSF52540">
    <property type="entry name" value="P-loop containing nucleoside triphosphate hydrolases"/>
    <property type="match status" value="1"/>
</dbReference>
<gene>
    <name evidence="1" type="ORF">SDC9_174698</name>
</gene>
<keyword evidence="1" id="KW-0067">ATP-binding</keyword>
<protein>
    <submittedName>
        <fullName evidence="1">Putative ABC transporter ATP-binding protein</fullName>
    </submittedName>
</protein>
<dbReference type="GO" id="GO:0015421">
    <property type="term" value="F:ABC-type oligopeptide transporter activity"/>
    <property type="evidence" value="ECO:0007669"/>
    <property type="project" value="TreeGrafter"/>
</dbReference>
<dbReference type="PANTHER" id="PTHR43394">
    <property type="entry name" value="ATP-DEPENDENT PERMEASE MDL1, MITOCHONDRIAL"/>
    <property type="match status" value="1"/>
</dbReference>
<evidence type="ECO:0000313" key="1">
    <source>
        <dbReference type="EMBL" id="MPN27268.1"/>
    </source>
</evidence>
<reference evidence="1" key="1">
    <citation type="submission" date="2019-08" db="EMBL/GenBank/DDBJ databases">
        <authorList>
            <person name="Kucharzyk K."/>
            <person name="Murdoch R.W."/>
            <person name="Higgins S."/>
            <person name="Loffler F."/>
        </authorList>
    </citation>
    <scope>NUCLEOTIDE SEQUENCE</scope>
</reference>
<comment type="caution">
    <text evidence="1">The sequence shown here is derived from an EMBL/GenBank/DDBJ whole genome shotgun (WGS) entry which is preliminary data.</text>
</comment>
<name>A0A645GK16_9ZZZZ</name>